<evidence type="ECO:0000256" key="1">
    <source>
        <dbReference type="SAM" id="MobiDB-lite"/>
    </source>
</evidence>
<dbReference type="InParanoid" id="B8C9J7"/>
<sequence length="402" mass="44176">MFRVSQLRQRQCKSAQKSAGSLQQRGYVKLDCSSPSSALMATPLSATSFGSLRLPSSGIVAPTKVYGFQLMGEEKSVDDEETVASASTPPTTPQAAVAVDLYEEFDEATVRPPQCDPLTEESYPPSFTLSTVLTSPSNRSNRHGSLPAHFGDMSNVLPDESYDQFDGKTPKMTNTTFHPTNDNAPNFSLVASPVAKKENHTVNIELSTDWSFDIEEDVNLVKDTSQWVTFEPFESSIVEAIGDINVSFMSLVPQSENTLANGGVDGIELAMKFAYQLETLIDRLASLEGSLLGMENAIHLNMEAKQSNVPVHNAAFVFEDTDVMVENSNDLSDDFTCRNTSSLLKRNKRSRLPAKAKKTLARIFGGNTRDTQSCDECSQPLIKCIRRRSRMNAVCSIPTDWD</sequence>
<accession>B8C9J7</accession>
<protein>
    <submittedName>
        <fullName evidence="2">Uncharacterized protein</fullName>
    </submittedName>
</protein>
<gene>
    <name evidence="2" type="ORF">THAPSDRAFT_8460</name>
</gene>
<reference evidence="2 3" key="1">
    <citation type="journal article" date="2004" name="Science">
        <title>The genome of the diatom Thalassiosira pseudonana: ecology, evolution, and metabolism.</title>
        <authorList>
            <person name="Armbrust E.V."/>
            <person name="Berges J.A."/>
            <person name="Bowler C."/>
            <person name="Green B.R."/>
            <person name="Martinez D."/>
            <person name="Putnam N.H."/>
            <person name="Zhou S."/>
            <person name="Allen A.E."/>
            <person name="Apt K.E."/>
            <person name="Bechner M."/>
            <person name="Brzezinski M.A."/>
            <person name="Chaal B.K."/>
            <person name="Chiovitti A."/>
            <person name="Davis A.K."/>
            <person name="Demarest M.S."/>
            <person name="Detter J.C."/>
            <person name="Glavina T."/>
            <person name="Goodstein D."/>
            <person name="Hadi M.Z."/>
            <person name="Hellsten U."/>
            <person name="Hildebrand M."/>
            <person name="Jenkins B.D."/>
            <person name="Jurka J."/>
            <person name="Kapitonov V.V."/>
            <person name="Kroger N."/>
            <person name="Lau W.W."/>
            <person name="Lane T.W."/>
            <person name="Larimer F.W."/>
            <person name="Lippmeier J.C."/>
            <person name="Lucas S."/>
            <person name="Medina M."/>
            <person name="Montsant A."/>
            <person name="Obornik M."/>
            <person name="Parker M.S."/>
            <person name="Palenik B."/>
            <person name="Pazour G.J."/>
            <person name="Richardson P.M."/>
            <person name="Rynearson T.A."/>
            <person name="Saito M.A."/>
            <person name="Schwartz D.C."/>
            <person name="Thamatrakoln K."/>
            <person name="Valentin K."/>
            <person name="Vardi A."/>
            <person name="Wilkerson F.P."/>
            <person name="Rokhsar D.S."/>
        </authorList>
    </citation>
    <scope>NUCLEOTIDE SEQUENCE [LARGE SCALE GENOMIC DNA]</scope>
    <source>
        <strain evidence="2 3">CCMP1335</strain>
    </source>
</reference>
<dbReference type="AlphaFoldDB" id="B8C9J7"/>
<dbReference type="PaxDb" id="35128-Thaps8460"/>
<dbReference type="EMBL" id="CM000646">
    <property type="protein sequence ID" value="EED89872.1"/>
    <property type="molecule type" value="Genomic_DNA"/>
</dbReference>
<name>B8C9J7_THAPS</name>
<keyword evidence="3" id="KW-1185">Reference proteome</keyword>
<dbReference type="HOGENOM" id="CLU_686052_0_0_1"/>
<dbReference type="KEGG" id="tps:THAPSDRAFT_8460"/>
<dbReference type="GeneID" id="7445917"/>
<proteinExistence type="predicted"/>
<dbReference type="Proteomes" id="UP000001449">
    <property type="component" value="Chromosome 10"/>
</dbReference>
<evidence type="ECO:0000313" key="3">
    <source>
        <dbReference type="Proteomes" id="UP000001449"/>
    </source>
</evidence>
<evidence type="ECO:0000313" key="2">
    <source>
        <dbReference type="EMBL" id="EED89872.1"/>
    </source>
</evidence>
<reference evidence="2 3" key="2">
    <citation type="journal article" date="2008" name="Nature">
        <title>The Phaeodactylum genome reveals the evolutionary history of diatom genomes.</title>
        <authorList>
            <person name="Bowler C."/>
            <person name="Allen A.E."/>
            <person name="Badger J.H."/>
            <person name="Grimwood J."/>
            <person name="Jabbari K."/>
            <person name="Kuo A."/>
            <person name="Maheswari U."/>
            <person name="Martens C."/>
            <person name="Maumus F."/>
            <person name="Otillar R.P."/>
            <person name="Rayko E."/>
            <person name="Salamov A."/>
            <person name="Vandepoele K."/>
            <person name="Beszteri B."/>
            <person name="Gruber A."/>
            <person name="Heijde M."/>
            <person name="Katinka M."/>
            <person name="Mock T."/>
            <person name="Valentin K."/>
            <person name="Verret F."/>
            <person name="Berges J.A."/>
            <person name="Brownlee C."/>
            <person name="Cadoret J.P."/>
            <person name="Chiovitti A."/>
            <person name="Choi C.J."/>
            <person name="Coesel S."/>
            <person name="De Martino A."/>
            <person name="Detter J.C."/>
            <person name="Durkin C."/>
            <person name="Falciatore A."/>
            <person name="Fournet J."/>
            <person name="Haruta M."/>
            <person name="Huysman M.J."/>
            <person name="Jenkins B.D."/>
            <person name="Jiroutova K."/>
            <person name="Jorgensen R.E."/>
            <person name="Joubert Y."/>
            <person name="Kaplan A."/>
            <person name="Kroger N."/>
            <person name="Kroth P.G."/>
            <person name="La Roche J."/>
            <person name="Lindquist E."/>
            <person name="Lommer M."/>
            <person name="Martin-Jezequel V."/>
            <person name="Lopez P.J."/>
            <person name="Lucas S."/>
            <person name="Mangogna M."/>
            <person name="McGinnis K."/>
            <person name="Medlin L.K."/>
            <person name="Montsant A."/>
            <person name="Oudot-Le Secq M.P."/>
            <person name="Napoli C."/>
            <person name="Obornik M."/>
            <person name="Parker M.S."/>
            <person name="Petit J.L."/>
            <person name="Porcel B.M."/>
            <person name="Poulsen N."/>
            <person name="Robison M."/>
            <person name="Rychlewski L."/>
            <person name="Rynearson T.A."/>
            <person name="Schmutz J."/>
            <person name="Shapiro H."/>
            <person name="Siaut M."/>
            <person name="Stanley M."/>
            <person name="Sussman M.R."/>
            <person name="Taylor A.R."/>
            <person name="Vardi A."/>
            <person name="von Dassow P."/>
            <person name="Vyverman W."/>
            <person name="Willis A."/>
            <person name="Wyrwicz L.S."/>
            <person name="Rokhsar D.S."/>
            <person name="Weissenbach J."/>
            <person name="Armbrust E.V."/>
            <person name="Green B.R."/>
            <person name="Van de Peer Y."/>
            <person name="Grigoriev I.V."/>
        </authorList>
    </citation>
    <scope>NUCLEOTIDE SEQUENCE [LARGE SCALE GENOMIC DNA]</scope>
    <source>
        <strain evidence="2 3">CCMP1335</strain>
    </source>
</reference>
<organism evidence="2 3">
    <name type="scientific">Thalassiosira pseudonana</name>
    <name type="common">Marine diatom</name>
    <name type="synonym">Cyclotella nana</name>
    <dbReference type="NCBI Taxonomy" id="35128"/>
    <lineage>
        <taxon>Eukaryota</taxon>
        <taxon>Sar</taxon>
        <taxon>Stramenopiles</taxon>
        <taxon>Ochrophyta</taxon>
        <taxon>Bacillariophyta</taxon>
        <taxon>Coscinodiscophyceae</taxon>
        <taxon>Thalassiosirophycidae</taxon>
        <taxon>Thalassiosirales</taxon>
        <taxon>Thalassiosiraceae</taxon>
        <taxon>Thalassiosira</taxon>
    </lineage>
</organism>
<dbReference type="RefSeq" id="XP_002292676.1">
    <property type="nucleotide sequence ID" value="XM_002292640.1"/>
</dbReference>
<feature type="region of interest" description="Disordered" evidence="1">
    <location>
        <begin position="133"/>
        <end position="155"/>
    </location>
</feature>